<dbReference type="Proteomes" id="UP000272888">
    <property type="component" value="Unassembled WGS sequence"/>
</dbReference>
<proteinExistence type="predicted"/>
<evidence type="ECO:0008006" key="4">
    <source>
        <dbReference type="Google" id="ProtNLM"/>
    </source>
</evidence>
<dbReference type="AlphaFoldDB" id="A0A3A8NGD2"/>
<reference evidence="3" key="1">
    <citation type="submission" date="2018-09" db="EMBL/GenBank/DDBJ databases">
        <authorList>
            <person name="Livingstone P.G."/>
            <person name="Whitworth D.E."/>
        </authorList>
    </citation>
    <scope>NUCLEOTIDE SEQUENCE [LARGE SCALE GENOMIC DNA]</scope>
    <source>
        <strain evidence="3">CA051B</strain>
    </source>
</reference>
<comment type="caution">
    <text evidence="2">The sequence shown here is derived from an EMBL/GenBank/DDBJ whole genome shotgun (WGS) entry which is preliminary data.</text>
</comment>
<evidence type="ECO:0000256" key="1">
    <source>
        <dbReference type="SAM" id="SignalP"/>
    </source>
</evidence>
<organism evidence="2 3">
    <name type="scientific">Corallococcus llansteffanensis</name>
    <dbReference type="NCBI Taxonomy" id="2316731"/>
    <lineage>
        <taxon>Bacteria</taxon>
        <taxon>Pseudomonadati</taxon>
        <taxon>Myxococcota</taxon>
        <taxon>Myxococcia</taxon>
        <taxon>Myxococcales</taxon>
        <taxon>Cystobacterineae</taxon>
        <taxon>Myxococcaceae</taxon>
        <taxon>Corallococcus</taxon>
    </lineage>
</organism>
<accession>A0A3A8NGD2</accession>
<feature type="chain" id="PRO_5017310033" description="DUF4382 domain-containing protein" evidence="1">
    <location>
        <begin position="22"/>
        <end position="189"/>
    </location>
</feature>
<dbReference type="PROSITE" id="PS51257">
    <property type="entry name" value="PROKAR_LIPOPROTEIN"/>
    <property type="match status" value="1"/>
</dbReference>
<name>A0A3A8NGD2_9BACT</name>
<dbReference type="RefSeq" id="WP_120647838.1">
    <property type="nucleotide sequence ID" value="NZ_RAWB01000639.1"/>
</dbReference>
<protein>
    <recommendedName>
        <fullName evidence="4">DUF4382 domain-containing protein</fullName>
    </recommendedName>
</protein>
<evidence type="ECO:0000313" key="3">
    <source>
        <dbReference type="Proteomes" id="UP000272888"/>
    </source>
</evidence>
<gene>
    <name evidence="2" type="ORF">D7V93_37080</name>
</gene>
<dbReference type="EMBL" id="RAWB01000639">
    <property type="protein sequence ID" value="RKH43396.1"/>
    <property type="molecule type" value="Genomic_DNA"/>
</dbReference>
<keyword evidence="3" id="KW-1185">Reference proteome</keyword>
<keyword evidence="1" id="KW-0732">Signal</keyword>
<sequence>MLLSRVLPLVLCATLSLIGCGGDPVSYSAPVGINLKAKSSDTANATVTSQKGISTESGNPYKVFVDEAREELDGKSPSRVELTKLTLTLGAGSVGVTSLAEVFNGRVEVLFLTEESNNTYVAGHVENPTGTGPVELVVDFDSEAMPDADYTRFLNGKFNVVLRGPAAATFTTKGAEVDFQSTFSFSAFE</sequence>
<evidence type="ECO:0000313" key="2">
    <source>
        <dbReference type="EMBL" id="RKH43396.1"/>
    </source>
</evidence>
<feature type="signal peptide" evidence="1">
    <location>
        <begin position="1"/>
        <end position="21"/>
    </location>
</feature>